<evidence type="ECO:0000313" key="3">
    <source>
        <dbReference type="EMBL" id="GAA0232253.1"/>
    </source>
</evidence>
<name>A0ABN0TWX5_9ACTN</name>
<dbReference type="PANTHER" id="PTHR43798:SF31">
    <property type="entry name" value="AB HYDROLASE SUPERFAMILY PROTEIN YCLE"/>
    <property type="match status" value="1"/>
</dbReference>
<dbReference type="EMBL" id="BAAAGX010000007">
    <property type="protein sequence ID" value="GAA0232253.1"/>
    <property type="molecule type" value="Genomic_DNA"/>
</dbReference>
<dbReference type="PANTHER" id="PTHR43798">
    <property type="entry name" value="MONOACYLGLYCEROL LIPASE"/>
    <property type="match status" value="1"/>
</dbReference>
<dbReference type="InterPro" id="IPR029058">
    <property type="entry name" value="AB_hydrolase_fold"/>
</dbReference>
<dbReference type="InterPro" id="IPR000073">
    <property type="entry name" value="AB_hydrolase_1"/>
</dbReference>
<dbReference type="Pfam" id="PF12697">
    <property type="entry name" value="Abhydrolase_6"/>
    <property type="match status" value="1"/>
</dbReference>
<feature type="domain" description="AB hydrolase-1" evidence="2">
    <location>
        <begin position="22"/>
        <end position="234"/>
    </location>
</feature>
<evidence type="ECO:0000313" key="4">
    <source>
        <dbReference type="Proteomes" id="UP001500967"/>
    </source>
</evidence>
<keyword evidence="4" id="KW-1185">Reference proteome</keyword>
<dbReference type="Proteomes" id="UP001500967">
    <property type="component" value="Unassembled WGS sequence"/>
</dbReference>
<sequence length="253" mass="27345">MSYATVNGLRTYYETHGTGDPLVLLHGGLGNAGNFTAQIPTLAQHYQLVIPERRGHGRTPDVDGRLTYRLMAADTTAFLDTLGITAAHLAGWSDGALVAAHIAVDRPELVDKLVLIGQYLQPAGARPEAWALLQDDHTMGDWARAEYATLSPDGADHFDTFLAKCLRMWREDTGIPDDQLATITAPTLLLQGDDDMVRIEHSATLLTTLPEAQLAVVPGTSHGLPMEKPALVNQLILDFLGGEHPPKIMSLNG</sequence>
<accession>A0ABN0TWX5</accession>
<evidence type="ECO:0000256" key="1">
    <source>
        <dbReference type="ARBA" id="ARBA00022801"/>
    </source>
</evidence>
<dbReference type="InterPro" id="IPR050266">
    <property type="entry name" value="AB_hydrolase_sf"/>
</dbReference>
<dbReference type="SUPFAM" id="SSF53474">
    <property type="entry name" value="alpha/beta-Hydrolases"/>
    <property type="match status" value="1"/>
</dbReference>
<dbReference type="RefSeq" id="WP_344648188.1">
    <property type="nucleotide sequence ID" value="NZ_BAAAGX010000007.1"/>
</dbReference>
<gene>
    <name evidence="3" type="ORF">GCM10009539_17030</name>
</gene>
<proteinExistence type="predicted"/>
<organism evidence="3 4">
    <name type="scientific">Cryptosporangium japonicum</name>
    <dbReference type="NCBI Taxonomy" id="80872"/>
    <lineage>
        <taxon>Bacteria</taxon>
        <taxon>Bacillati</taxon>
        <taxon>Actinomycetota</taxon>
        <taxon>Actinomycetes</taxon>
        <taxon>Cryptosporangiales</taxon>
        <taxon>Cryptosporangiaceae</taxon>
        <taxon>Cryptosporangium</taxon>
    </lineage>
</organism>
<dbReference type="Gene3D" id="3.40.50.1820">
    <property type="entry name" value="alpha/beta hydrolase"/>
    <property type="match status" value="1"/>
</dbReference>
<reference evidence="3 4" key="1">
    <citation type="journal article" date="2019" name="Int. J. Syst. Evol. Microbiol.">
        <title>The Global Catalogue of Microorganisms (GCM) 10K type strain sequencing project: providing services to taxonomists for standard genome sequencing and annotation.</title>
        <authorList>
            <consortium name="The Broad Institute Genomics Platform"/>
            <consortium name="The Broad Institute Genome Sequencing Center for Infectious Disease"/>
            <person name="Wu L."/>
            <person name="Ma J."/>
        </authorList>
    </citation>
    <scope>NUCLEOTIDE SEQUENCE [LARGE SCALE GENOMIC DNA]</scope>
    <source>
        <strain evidence="3 4">JCM 10425</strain>
    </source>
</reference>
<comment type="caution">
    <text evidence="3">The sequence shown here is derived from an EMBL/GenBank/DDBJ whole genome shotgun (WGS) entry which is preliminary data.</text>
</comment>
<evidence type="ECO:0000259" key="2">
    <source>
        <dbReference type="Pfam" id="PF12697"/>
    </source>
</evidence>
<dbReference type="GO" id="GO:0016787">
    <property type="term" value="F:hydrolase activity"/>
    <property type="evidence" value="ECO:0007669"/>
    <property type="project" value="UniProtKB-KW"/>
</dbReference>
<keyword evidence="1 3" id="KW-0378">Hydrolase</keyword>
<protein>
    <submittedName>
        <fullName evidence="3">Alpha/beta fold hydrolase</fullName>
    </submittedName>
</protein>